<gene>
    <name evidence="2" type="ORF">NCTC11388_02630</name>
</gene>
<proteinExistence type="predicted"/>
<dbReference type="InterPro" id="IPR057695">
    <property type="entry name" value="DUF7935"/>
</dbReference>
<keyword evidence="1" id="KW-0472">Membrane</keyword>
<dbReference type="Proteomes" id="UP000254893">
    <property type="component" value="Unassembled WGS sequence"/>
</dbReference>
<keyword evidence="1" id="KW-1133">Transmembrane helix</keyword>
<accession>A0A380CBC2</accession>
<dbReference type="EMBL" id="UGYW01000002">
    <property type="protein sequence ID" value="SUJ17034.1"/>
    <property type="molecule type" value="Genomic_DNA"/>
</dbReference>
<dbReference type="Pfam" id="PF25589">
    <property type="entry name" value="DUF7935"/>
    <property type="match status" value="1"/>
</dbReference>
<organism evidence="2 3">
    <name type="scientific">Sphingobacterium spiritivorum</name>
    <name type="common">Flavobacterium spiritivorum</name>
    <dbReference type="NCBI Taxonomy" id="258"/>
    <lineage>
        <taxon>Bacteria</taxon>
        <taxon>Pseudomonadati</taxon>
        <taxon>Bacteroidota</taxon>
        <taxon>Sphingobacteriia</taxon>
        <taxon>Sphingobacteriales</taxon>
        <taxon>Sphingobacteriaceae</taxon>
        <taxon>Sphingobacterium</taxon>
    </lineage>
</organism>
<sequence length="178" mass="20831">MDYIEFFKNLFLIAFGVCAGLILAFRLVWPKIEALIIKTKMLDKKMSEQKGSTGGEREQLKAGAYERLLLFTSRIEPRNLIARHLEDNQHVRTLHLRLIQEVDNEFQYNFTQQLYVSADAWEAVRLLKENTVILLNNAMKDHTDTQEVYAEEVLKFLSTLRPDPYQTTQLILKQEANR</sequence>
<evidence type="ECO:0000256" key="1">
    <source>
        <dbReference type="SAM" id="Phobius"/>
    </source>
</evidence>
<evidence type="ECO:0000313" key="2">
    <source>
        <dbReference type="EMBL" id="SUJ17034.1"/>
    </source>
</evidence>
<evidence type="ECO:0000313" key="3">
    <source>
        <dbReference type="Proteomes" id="UP000254893"/>
    </source>
</evidence>
<feature type="transmembrane region" description="Helical" evidence="1">
    <location>
        <begin position="6"/>
        <end position="29"/>
    </location>
</feature>
<name>A0A380CBC2_SPHSI</name>
<dbReference type="RefSeq" id="WP_115170426.1">
    <property type="nucleotide sequence ID" value="NZ_UGYW01000002.1"/>
</dbReference>
<keyword evidence="1" id="KW-0812">Transmembrane</keyword>
<protein>
    <submittedName>
        <fullName evidence="2">Uncharacterized protein</fullName>
    </submittedName>
</protein>
<reference evidence="2 3" key="1">
    <citation type="submission" date="2018-06" db="EMBL/GenBank/DDBJ databases">
        <authorList>
            <consortium name="Pathogen Informatics"/>
            <person name="Doyle S."/>
        </authorList>
    </citation>
    <scope>NUCLEOTIDE SEQUENCE [LARGE SCALE GENOMIC DNA]</scope>
    <source>
        <strain evidence="2 3">NCTC11388</strain>
    </source>
</reference>
<dbReference type="AlphaFoldDB" id="A0A380CBC2"/>